<dbReference type="PROSITE" id="PS50127">
    <property type="entry name" value="UBC_2"/>
    <property type="match status" value="1"/>
</dbReference>
<evidence type="ECO:0000256" key="2">
    <source>
        <dbReference type="ARBA" id="ARBA00022786"/>
    </source>
</evidence>
<dbReference type="InterPro" id="IPR016135">
    <property type="entry name" value="UBQ-conjugating_enzyme/RWD"/>
</dbReference>
<dbReference type="InterPro" id="IPR000608">
    <property type="entry name" value="UBC"/>
</dbReference>
<keyword evidence="1" id="KW-0808">Transferase</keyword>
<keyword evidence="6" id="KW-1185">Reference proteome</keyword>
<reference evidence="5 6" key="1">
    <citation type="submission" date="2020-08" db="EMBL/GenBank/DDBJ databases">
        <title>Plant Genome Project.</title>
        <authorList>
            <person name="Zhang R.-G."/>
        </authorList>
    </citation>
    <scope>NUCLEOTIDE SEQUENCE [LARGE SCALE GENOMIC DNA]</scope>
    <source>
        <strain evidence="5">WSP0</strain>
        <tissue evidence="5">Leaf</tissue>
    </source>
</reference>
<evidence type="ECO:0000259" key="4">
    <source>
        <dbReference type="PROSITE" id="PS50127"/>
    </source>
</evidence>
<dbReference type="GO" id="GO:0061631">
    <property type="term" value="F:ubiquitin conjugating enzyme activity"/>
    <property type="evidence" value="ECO:0007669"/>
    <property type="project" value="TreeGrafter"/>
</dbReference>
<sequence length="515" mass="57382">MDTEIEQFASHGSGEALAAKKPKHNEDAVAKDVENSNTIMGSTSESLNSDNLNGSNSDPSYQNDNDADDPVDEGEEVCDFEDDNDDYMYEDDDDDYLSMQAQFDNVDLPPGVEASVSWLNDPAPSANTPASTSTSSLSDAVGSSLKFFDPATSKYETAAAASSSMVLVESSSAGKEQEEKESEVMIKFQSFKQFDTVDDFSDHHFNGMGFSGQQPPKTWTKRIQDEWKILEKDLPDTIYVRVYETRVDLLRAVIVGPAGTPYHDGLFVFDVLFPPTYPDIPPMVYYYSGGLRLNPNLYDCGKVCLSLLNTWSGDKNEMWMPKTSTMLQVLVSIQALILVPRPFFNEPGYEGMYTGAEGETRSKAYNEDVFILSLKTMMYTLRRPPKVFGLFFSFVALDTDALLNMYVVKDVNSKANLASRILRTLLLVIFVVYVQYFEDFVAGHFRVRAHDILSACKAYMEGAEVGSFDKGVPHSNTAVTNRPDFKAAVARMMNGLVNNFMKNGSEDCEQFRIQS</sequence>
<dbReference type="PANTHER" id="PTHR46116">
    <property type="entry name" value="(E3-INDEPENDENT) E2 UBIQUITIN-CONJUGATING ENZYME"/>
    <property type="match status" value="1"/>
</dbReference>
<name>A0AAV6JYR5_9ERIC</name>
<evidence type="ECO:0000313" key="6">
    <source>
        <dbReference type="Proteomes" id="UP000823749"/>
    </source>
</evidence>
<dbReference type="EMBL" id="JACTNZ010000006">
    <property type="protein sequence ID" value="KAG5545315.1"/>
    <property type="molecule type" value="Genomic_DNA"/>
</dbReference>
<protein>
    <recommendedName>
        <fullName evidence="4">UBC core domain-containing protein</fullName>
    </recommendedName>
</protein>
<keyword evidence="2" id="KW-0833">Ubl conjugation pathway</keyword>
<evidence type="ECO:0000256" key="3">
    <source>
        <dbReference type="SAM" id="MobiDB-lite"/>
    </source>
</evidence>
<feature type="compositionally biased region" description="Acidic residues" evidence="3">
    <location>
        <begin position="65"/>
        <end position="96"/>
    </location>
</feature>
<organism evidence="5 6">
    <name type="scientific">Rhododendron griersonianum</name>
    <dbReference type="NCBI Taxonomy" id="479676"/>
    <lineage>
        <taxon>Eukaryota</taxon>
        <taxon>Viridiplantae</taxon>
        <taxon>Streptophyta</taxon>
        <taxon>Embryophyta</taxon>
        <taxon>Tracheophyta</taxon>
        <taxon>Spermatophyta</taxon>
        <taxon>Magnoliopsida</taxon>
        <taxon>eudicotyledons</taxon>
        <taxon>Gunneridae</taxon>
        <taxon>Pentapetalae</taxon>
        <taxon>asterids</taxon>
        <taxon>Ericales</taxon>
        <taxon>Ericaceae</taxon>
        <taxon>Ericoideae</taxon>
        <taxon>Rhodoreae</taxon>
        <taxon>Rhododendron</taxon>
    </lineage>
</organism>
<accession>A0AAV6JYR5</accession>
<dbReference type="PANTHER" id="PTHR46116:SF18">
    <property type="entry name" value="UBIQUITIN-CONJUGATING ENZYME E2 38 ISOFORM X1"/>
    <property type="match status" value="1"/>
</dbReference>
<proteinExistence type="predicted"/>
<feature type="compositionally biased region" description="Low complexity" evidence="3">
    <location>
        <begin position="44"/>
        <end position="60"/>
    </location>
</feature>
<dbReference type="Gene3D" id="3.10.110.10">
    <property type="entry name" value="Ubiquitin Conjugating Enzyme"/>
    <property type="match status" value="1"/>
</dbReference>
<feature type="region of interest" description="Disordered" evidence="3">
    <location>
        <begin position="1"/>
        <end position="96"/>
    </location>
</feature>
<dbReference type="Pfam" id="PF00179">
    <property type="entry name" value="UQ_con"/>
    <property type="match status" value="1"/>
</dbReference>
<feature type="domain" description="UBC core" evidence="4">
    <location>
        <begin position="218"/>
        <end position="378"/>
    </location>
</feature>
<dbReference type="AlphaFoldDB" id="A0AAV6JYR5"/>
<evidence type="ECO:0000256" key="1">
    <source>
        <dbReference type="ARBA" id="ARBA00022679"/>
    </source>
</evidence>
<dbReference type="SMART" id="SM00212">
    <property type="entry name" value="UBCc"/>
    <property type="match status" value="1"/>
</dbReference>
<comment type="caution">
    <text evidence="5">The sequence shown here is derived from an EMBL/GenBank/DDBJ whole genome shotgun (WGS) entry which is preliminary data.</text>
</comment>
<dbReference type="Proteomes" id="UP000823749">
    <property type="component" value="Chromosome 6"/>
</dbReference>
<evidence type="ECO:0000313" key="5">
    <source>
        <dbReference type="EMBL" id="KAG5545315.1"/>
    </source>
</evidence>
<dbReference type="SUPFAM" id="SSF54495">
    <property type="entry name" value="UBC-like"/>
    <property type="match status" value="1"/>
</dbReference>
<feature type="compositionally biased region" description="Basic and acidic residues" evidence="3">
    <location>
        <begin position="24"/>
        <end position="34"/>
    </location>
</feature>
<dbReference type="CDD" id="cd23837">
    <property type="entry name" value="UBCc_UBE2O"/>
    <property type="match status" value="1"/>
</dbReference>
<gene>
    <name evidence="5" type="ORF">RHGRI_017698</name>
</gene>